<dbReference type="Gene3D" id="3.40.50.1820">
    <property type="entry name" value="alpha/beta hydrolase"/>
    <property type="match status" value="1"/>
</dbReference>
<dbReference type="InterPro" id="IPR000073">
    <property type="entry name" value="AB_hydrolase_1"/>
</dbReference>
<dbReference type="PANTHER" id="PTHR43358">
    <property type="entry name" value="ALPHA/BETA-HYDROLASE"/>
    <property type="match status" value="1"/>
</dbReference>
<name>A0A2A5S4R4_9LACT</name>
<protein>
    <submittedName>
        <fullName evidence="2">Alpha/beta hydrolase</fullName>
    </submittedName>
</protein>
<dbReference type="EMBL" id="JXJW01000003">
    <property type="protein sequence ID" value="PCS08454.1"/>
    <property type="molecule type" value="Genomic_DNA"/>
</dbReference>
<comment type="caution">
    <text evidence="2">The sequence shown here is derived from an EMBL/GenBank/DDBJ whole genome shotgun (WGS) entry which is preliminary data.</text>
</comment>
<evidence type="ECO:0000313" key="3">
    <source>
        <dbReference type="Proteomes" id="UP000218282"/>
    </source>
</evidence>
<gene>
    <name evidence="2" type="ORF">RU86_GL001479</name>
</gene>
<feature type="domain" description="AB hydrolase-1" evidence="1">
    <location>
        <begin position="88"/>
        <end position="202"/>
    </location>
</feature>
<accession>A0A2A5S4R4</accession>
<reference evidence="2 3" key="1">
    <citation type="submission" date="2014-12" db="EMBL/GenBank/DDBJ databases">
        <title>Draft genome sequences of 10 type strains of Lactococcus.</title>
        <authorList>
            <person name="Sun Z."/>
            <person name="Zhong Z."/>
            <person name="Liu W."/>
            <person name="Zhang W."/>
            <person name="Zhang H."/>
        </authorList>
    </citation>
    <scope>NUCLEOTIDE SEQUENCE [LARGE SCALE GENOMIC DNA]</scope>
    <source>
        <strain evidence="2 3">DSM 6634</strain>
    </source>
</reference>
<dbReference type="InterPro" id="IPR029058">
    <property type="entry name" value="AB_hydrolase_fold"/>
</dbReference>
<organism evidence="2 3">
    <name type="scientific">Pseudolactococcus piscium</name>
    <dbReference type="NCBI Taxonomy" id="1364"/>
    <lineage>
        <taxon>Bacteria</taxon>
        <taxon>Bacillati</taxon>
        <taxon>Bacillota</taxon>
        <taxon>Bacilli</taxon>
        <taxon>Lactobacillales</taxon>
        <taxon>Streptococcaceae</taxon>
        <taxon>Pseudolactococcus</taxon>
    </lineage>
</organism>
<dbReference type="Proteomes" id="UP000218282">
    <property type="component" value="Unassembled WGS sequence"/>
</dbReference>
<dbReference type="AlphaFoldDB" id="A0A2A5S4R4"/>
<proteinExistence type="predicted"/>
<dbReference type="GO" id="GO:0016787">
    <property type="term" value="F:hydrolase activity"/>
    <property type="evidence" value="ECO:0007669"/>
    <property type="project" value="UniProtKB-KW"/>
</dbReference>
<dbReference type="InterPro" id="IPR052920">
    <property type="entry name" value="DNA-binding_regulatory"/>
</dbReference>
<dbReference type="SUPFAM" id="SSF53474">
    <property type="entry name" value="alpha/beta-Hydrolases"/>
    <property type="match status" value="1"/>
</dbReference>
<sequence>MKTLFKVILCLLIVLVIGSVGASFYFFNVAQVRGKKSFITVKETPKSSPLYQDEKDFLKLEKKTLTLTNDDLTLKSWYVPAETKTDKTVIVVHGFNAKKEEEMSAYGMLFHKLGYNVLMPDNRAHGESEGKIIGYGVTDSRDLIKWTDKLVKSNPQSEITYFGVSMGAATVMMASGKDMPKNVKAIIEDCGYTSVWDELSYQAKDMYNLPAFPILYEVSAISKLRAGFTYGSPEASSVVALSHNKLPALFIHGDADDFVPTAMVDENYAATKGPKMRWIVKGAKHAQALKVDKAGYYAKVAEFLAIYEPVK</sequence>
<dbReference type="Pfam" id="PF00561">
    <property type="entry name" value="Abhydrolase_1"/>
    <property type="match status" value="1"/>
</dbReference>
<keyword evidence="3" id="KW-1185">Reference proteome</keyword>
<keyword evidence="2" id="KW-0378">Hydrolase</keyword>
<evidence type="ECO:0000313" key="2">
    <source>
        <dbReference type="EMBL" id="PCS08454.1"/>
    </source>
</evidence>
<evidence type="ECO:0000259" key="1">
    <source>
        <dbReference type="Pfam" id="PF00561"/>
    </source>
</evidence>
<dbReference type="PANTHER" id="PTHR43358:SF4">
    <property type="entry name" value="ALPHA_BETA HYDROLASE FOLD-1 DOMAIN-CONTAINING PROTEIN"/>
    <property type="match status" value="1"/>
</dbReference>
<dbReference type="RefSeq" id="WP_096813827.1">
    <property type="nucleotide sequence ID" value="NZ_JXJW01000003.1"/>
</dbReference>